<dbReference type="InterPro" id="IPR003593">
    <property type="entry name" value="AAA+_ATPase"/>
</dbReference>
<comment type="function">
    <text evidence="12">The main replicative DNA helicase, it participates in initiation and elongation during chromosome replication. Travels ahead of the DNA replisome, separating dsDNA into templates for DNA synthesis. A processive ATP-dependent 5'-3' DNA helicase it has DNA-dependent ATPase activity.</text>
</comment>
<keyword evidence="7 12" id="KW-0067">ATP-binding</keyword>
<dbReference type="PANTHER" id="PTHR30153:SF2">
    <property type="entry name" value="REPLICATIVE DNA HELICASE"/>
    <property type="match status" value="1"/>
</dbReference>
<proteinExistence type="inferred from homology"/>
<evidence type="ECO:0000256" key="10">
    <source>
        <dbReference type="ARBA" id="ARBA00048954"/>
    </source>
</evidence>
<evidence type="ECO:0000256" key="9">
    <source>
        <dbReference type="ARBA" id="ARBA00023235"/>
    </source>
</evidence>
<dbReference type="InterPro" id="IPR007694">
    <property type="entry name" value="DNA_helicase_DnaB-like_C"/>
</dbReference>
<dbReference type="GO" id="GO:0016787">
    <property type="term" value="F:hydrolase activity"/>
    <property type="evidence" value="ECO:0007669"/>
    <property type="project" value="UniProtKB-KW"/>
</dbReference>
<keyword evidence="4 12" id="KW-0547">Nucleotide-binding</keyword>
<keyword evidence="2 12" id="KW-0639">Primosome</keyword>
<keyword evidence="6 12" id="KW-0347">Helicase</keyword>
<evidence type="ECO:0000256" key="1">
    <source>
        <dbReference type="ARBA" id="ARBA00008428"/>
    </source>
</evidence>
<dbReference type="Proteomes" id="UP001194714">
    <property type="component" value="Unassembled WGS sequence"/>
</dbReference>
<evidence type="ECO:0000313" key="14">
    <source>
        <dbReference type="EMBL" id="MBF5060119.1"/>
    </source>
</evidence>
<dbReference type="CDD" id="cd00984">
    <property type="entry name" value="DnaB_C"/>
    <property type="match status" value="1"/>
</dbReference>
<evidence type="ECO:0000256" key="5">
    <source>
        <dbReference type="ARBA" id="ARBA00022801"/>
    </source>
</evidence>
<comment type="caution">
    <text evidence="14">The sequence shown here is derived from an EMBL/GenBank/DDBJ whole genome shotgun (WGS) entry which is preliminary data.</text>
</comment>
<dbReference type="InterPro" id="IPR036185">
    <property type="entry name" value="DNA_heli_DnaB-like_N_sf"/>
</dbReference>
<dbReference type="SUPFAM" id="SSF52540">
    <property type="entry name" value="P-loop containing nucleoside triphosphate hydrolases"/>
    <property type="match status" value="1"/>
</dbReference>
<gene>
    <name evidence="14" type="ORF">NEPTK9_001649</name>
</gene>
<evidence type="ECO:0000256" key="12">
    <source>
        <dbReference type="RuleBase" id="RU362085"/>
    </source>
</evidence>
<dbReference type="Pfam" id="PF00772">
    <property type="entry name" value="DnaB"/>
    <property type="match status" value="1"/>
</dbReference>
<dbReference type="Gene3D" id="1.10.860.10">
    <property type="entry name" value="DNAb Helicase, Chain A"/>
    <property type="match status" value="1"/>
</dbReference>
<dbReference type="EC" id="5.6.2.3" evidence="11 12"/>
<dbReference type="Pfam" id="PF03796">
    <property type="entry name" value="DnaB_C"/>
    <property type="match status" value="1"/>
</dbReference>
<dbReference type="SUPFAM" id="SSF48024">
    <property type="entry name" value="N-terminal domain of DnaB helicase"/>
    <property type="match status" value="1"/>
</dbReference>
<protein>
    <recommendedName>
        <fullName evidence="11 12">Replicative DNA helicase</fullName>
        <ecNumber evidence="11 12">5.6.2.3</ecNumber>
    </recommendedName>
</protein>
<evidence type="ECO:0000256" key="8">
    <source>
        <dbReference type="ARBA" id="ARBA00023125"/>
    </source>
</evidence>
<dbReference type="InterPro" id="IPR016136">
    <property type="entry name" value="DNA_helicase_N/primase_C"/>
</dbReference>
<dbReference type="EMBL" id="JAAEJV010000077">
    <property type="protein sequence ID" value="MBF5060119.1"/>
    <property type="molecule type" value="Genomic_DNA"/>
</dbReference>
<evidence type="ECO:0000256" key="4">
    <source>
        <dbReference type="ARBA" id="ARBA00022741"/>
    </source>
</evidence>
<dbReference type="InterPro" id="IPR027417">
    <property type="entry name" value="P-loop_NTPase"/>
</dbReference>
<name>A0ABS0B151_9BACT</name>
<organism evidence="14 15">
    <name type="scientific">Candidatus Neptunichlamydia vexilliferae</name>
    <dbReference type="NCBI Taxonomy" id="1651774"/>
    <lineage>
        <taxon>Bacteria</taxon>
        <taxon>Pseudomonadati</taxon>
        <taxon>Chlamydiota</taxon>
        <taxon>Chlamydiia</taxon>
        <taxon>Parachlamydiales</taxon>
        <taxon>Simkaniaceae</taxon>
        <taxon>Candidatus Neptunichlamydia</taxon>
    </lineage>
</organism>
<evidence type="ECO:0000256" key="11">
    <source>
        <dbReference type="NCBIfam" id="TIGR00665"/>
    </source>
</evidence>
<dbReference type="PROSITE" id="PS51199">
    <property type="entry name" value="SF4_HELICASE"/>
    <property type="match status" value="1"/>
</dbReference>
<keyword evidence="5 12" id="KW-0378">Hydrolase</keyword>
<evidence type="ECO:0000256" key="7">
    <source>
        <dbReference type="ARBA" id="ARBA00022840"/>
    </source>
</evidence>
<dbReference type="InterPro" id="IPR007692">
    <property type="entry name" value="DNA_helicase_DnaB"/>
</dbReference>
<evidence type="ECO:0000256" key="6">
    <source>
        <dbReference type="ARBA" id="ARBA00022806"/>
    </source>
</evidence>
<evidence type="ECO:0000256" key="3">
    <source>
        <dbReference type="ARBA" id="ARBA00022705"/>
    </source>
</evidence>
<dbReference type="InterPro" id="IPR007693">
    <property type="entry name" value="DNA_helicase_DnaB-like_N"/>
</dbReference>
<reference evidence="14 15" key="1">
    <citation type="submission" date="2020-01" db="EMBL/GenBank/DDBJ databases">
        <title>Draft genome sequence of Cand. Neptunochlamydia vexilliferae K9.</title>
        <authorList>
            <person name="Schulz F."/>
            <person name="Koestlbacher S."/>
            <person name="Wascher F."/>
            <person name="Pizzetti I."/>
            <person name="Horn M."/>
        </authorList>
    </citation>
    <scope>NUCLEOTIDE SEQUENCE [LARGE SCALE GENOMIC DNA]</scope>
    <source>
        <strain evidence="14 15">K9</strain>
    </source>
</reference>
<dbReference type="SMART" id="SM00382">
    <property type="entry name" value="AAA"/>
    <property type="match status" value="1"/>
</dbReference>
<sequence>MQNHVALKGRLHLTLCGTMTETMEIASQEAEALILGRMINSIEDRKACCESIQRHHFFYAEHQTLFDALSHLNKEDKPSETQLLIEYLKSHDLIEKAKGADYVFDLAQTAPSPIHLQSYVTILNSNWAKREALSEVKKFSAEIGKTHDVPSFIENFSKRFSAISKNLLKSTSQSFAEISALEGESGYLAELAFRREFFQKHNKPFVDGVSTGYDALDRTIGGFGNSNLIIIASRPGMGKTALALNFAQKVSKNHPVGIVSLEMSSIQLYERMLSMESGVAGDTIREGRTTGQEWKTIERVEPQISRLPIFIQEGSCFLNDITAKIRHLKEEKGIKLLIIDYLQLIRGTGETRLVEISTITRDLKNLAMELHIPIVCLAQLSRKVEERTNHRPLLSDLRESGSIEQDADVVTFLLRPDYYDENDRPGEADLIIAKNRHGKTGEVALHFSKSFAKFDPLITKEDTDNDIF</sequence>
<comment type="similarity">
    <text evidence="1 12">Belongs to the helicase family. DnaB subfamily.</text>
</comment>
<comment type="catalytic activity">
    <reaction evidence="10 12">
        <text>ATP + H2O = ADP + phosphate + H(+)</text>
        <dbReference type="Rhea" id="RHEA:13065"/>
        <dbReference type="ChEBI" id="CHEBI:15377"/>
        <dbReference type="ChEBI" id="CHEBI:15378"/>
        <dbReference type="ChEBI" id="CHEBI:30616"/>
        <dbReference type="ChEBI" id="CHEBI:43474"/>
        <dbReference type="ChEBI" id="CHEBI:456216"/>
        <dbReference type="EC" id="5.6.2.3"/>
    </reaction>
</comment>
<evidence type="ECO:0000313" key="15">
    <source>
        <dbReference type="Proteomes" id="UP001194714"/>
    </source>
</evidence>
<keyword evidence="3 12" id="KW-0235">DNA replication</keyword>
<accession>A0ABS0B151</accession>
<dbReference type="NCBIfam" id="TIGR00665">
    <property type="entry name" value="DnaB"/>
    <property type="match status" value="1"/>
</dbReference>
<keyword evidence="8 12" id="KW-0238">DNA-binding</keyword>
<feature type="domain" description="SF4 helicase" evidence="13">
    <location>
        <begin position="202"/>
        <end position="461"/>
    </location>
</feature>
<dbReference type="GO" id="GO:0003678">
    <property type="term" value="F:DNA helicase activity"/>
    <property type="evidence" value="ECO:0007669"/>
    <property type="project" value="UniProtKB-EC"/>
</dbReference>
<keyword evidence="15" id="KW-1185">Reference proteome</keyword>
<evidence type="ECO:0000259" key="13">
    <source>
        <dbReference type="PROSITE" id="PS51199"/>
    </source>
</evidence>
<dbReference type="Gene3D" id="3.40.50.300">
    <property type="entry name" value="P-loop containing nucleotide triphosphate hydrolases"/>
    <property type="match status" value="1"/>
</dbReference>
<evidence type="ECO:0000256" key="2">
    <source>
        <dbReference type="ARBA" id="ARBA00022515"/>
    </source>
</evidence>
<dbReference type="PANTHER" id="PTHR30153">
    <property type="entry name" value="REPLICATIVE DNA HELICASE DNAB"/>
    <property type="match status" value="1"/>
</dbReference>
<keyword evidence="9" id="KW-0413">Isomerase</keyword>